<organism evidence="1 2">
    <name type="scientific">Entomophthora muscae</name>
    <dbReference type="NCBI Taxonomy" id="34485"/>
    <lineage>
        <taxon>Eukaryota</taxon>
        <taxon>Fungi</taxon>
        <taxon>Fungi incertae sedis</taxon>
        <taxon>Zoopagomycota</taxon>
        <taxon>Entomophthoromycotina</taxon>
        <taxon>Entomophthoromycetes</taxon>
        <taxon>Entomophthorales</taxon>
        <taxon>Entomophthoraceae</taxon>
        <taxon>Entomophthora</taxon>
    </lineage>
</organism>
<proteinExistence type="predicted"/>
<name>A0ACC2TW50_9FUNG</name>
<feature type="non-terminal residue" evidence="1">
    <location>
        <position position="1"/>
    </location>
</feature>
<comment type="caution">
    <text evidence="1">The sequence shown here is derived from an EMBL/GenBank/DDBJ whole genome shotgun (WGS) entry which is preliminary data.</text>
</comment>
<evidence type="ECO:0000313" key="2">
    <source>
        <dbReference type="Proteomes" id="UP001165960"/>
    </source>
</evidence>
<protein>
    <submittedName>
        <fullName evidence="1">Uncharacterized protein</fullName>
    </submittedName>
</protein>
<reference evidence="1" key="1">
    <citation type="submission" date="2022-04" db="EMBL/GenBank/DDBJ databases">
        <title>Genome of the entomopathogenic fungus Entomophthora muscae.</title>
        <authorList>
            <person name="Elya C."/>
            <person name="Lovett B.R."/>
            <person name="Lee E."/>
            <person name="Macias A.M."/>
            <person name="Hajek A.E."/>
            <person name="De Bivort B.L."/>
            <person name="Kasson M.T."/>
            <person name="De Fine Licht H.H."/>
            <person name="Stajich J.E."/>
        </authorList>
    </citation>
    <scope>NUCLEOTIDE SEQUENCE</scope>
    <source>
        <strain evidence="1">Berkeley</strain>
    </source>
</reference>
<evidence type="ECO:0000313" key="1">
    <source>
        <dbReference type="EMBL" id="KAJ9078706.1"/>
    </source>
</evidence>
<gene>
    <name evidence="1" type="ORF">DSO57_1003977</name>
</gene>
<keyword evidence="2" id="KW-1185">Reference proteome</keyword>
<dbReference type="EMBL" id="QTSX02002139">
    <property type="protein sequence ID" value="KAJ9078706.1"/>
    <property type="molecule type" value="Genomic_DNA"/>
</dbReference>
<sequence length="114" mass="12621">ILEEFPSIDTSIAVGPQQLATANSCLLFLPIYLPFLNPIKEVFGYLKQVIKQGTPTGAKDLFDFLQARIYTLPAETVAKFYGHTDLFIPVCLAKLSWPEAVMYQGIEGGLNPSR</sequence>
<accession>A0ACC2TW50</accession>
<dbReference type="Proteomes" id="UP001165960">
    <property type="component" value="Unassembled WGS sequence"/>
</dbReference>